<proteinExistence type="predicted"/>
<evidence type="ECO:0000313" key="2">
    <source>
        <dbReference type="Proteomes" id="UP001189429"/>
    </source>
</evidence>
<name>A0ABN9PAI4_9DINO</name>
<keyword evidence="2" id="KW-1185">Reference proteome</keyword>
<sequence length="197" mass="22103">MSAEHRELVIWMLNHPSALLEGTDEEPGFPPFGLDVVFDDGSPTDFDELMLAVAAAAPHDMIEVLPQDAMLSLLSPDSESDQEDVHAEILAQAVAPERCPFNFVLSQLSHVLRALLLTDLANLGKLTMFCMRHCLRKRLLDMQYLVKLRRQTPCNLAKLKGTLHSVTLSWDLAVTNRWTKLNSCSSFSLFNTRLQRG</sequence>
<reference evidence="1" key="1">
    <citation type="submission" date="2023-10" db="EMBL/GenBank/DDBJ databases">
        <authorList>
            <person name="Chen Y."/>
            <person name="Shah S."/>
            <person name="Dougan E. K."/>
            <person name="Thang M."/>
            <person name="Chan C."/>
        </authorList>
    </citation>
    <scope>NUCLEOTIDE SEQUENCE [LARGE SCALE GENOMIC DNA]</scope>
</reference>
<protein>
    <submittedName>
        <fullName evidence="1">Uncharacterized protein</fullName>
    </submittedName>
</protein>
<feature type="non-terminal residue" evidence="1">
    <location>
        <position position="197"/>
    </location>
</feature>
<evidence type="ECO:0000313" key="1">
    <source>
        <dbReference type="EMBL" id="CAK0788194.1"/>
    </source>
</evidence>
<accession>A0ABN9PAI4</accession>
<dbReference type="EMBL" id="CAUYUJ010000004">
    <property type="protein sequence ID" value="CAK0788194.1"/>
    <property type="molecule type" value="Genomic_DNA"/>
</dbReference>
<organism evidence="1 2">
    <name type="scientific">Prorocentrum cordatum</name>
    <dbReference type="NCBI Taxonomy" id="2364126"/>
    <lineage>
        <taxon>Eukaryota</taxon>
        <taxon>Sar</taxon>
        <taxon>Alveolata</taxon>
        <taxon>Dinophyceae</taxon>
        <taxon>Prorocentrales</taxon>
        <taxon>Prorocentraceae</taxon>
        <taxon>Prorocentrum</taxon>
    </lineage>
</organism>
<comment type="caution">
    <text evidence="1">The sequence shown here is derived from an EMBL/GenBank/DDBJ whole genome shotgun (WGS) entry which is preliminary data.</text>
</comment>
<dbReference type="Proteomes" id="UP001189429">
    <property type="component" value="Unassembled WGS sequence"/>
</dbReference>
<gene>
    <name evidence="1" type="ORF">PCOR1329_LOCUS137</name>
</gene>